<sequence length="148" mass="16729">MAHGVRPPQQNRSAAHPVGDAVDSEWVIQIRQAFRNASRSQIKALPLIDIVCAYRTALEDGYAPTTTESIDLGDDDEVSEDKESSDDDEGPQGPWSKLEQCEHDLNYIVAHAMIYLSRTARKAREIKRVIEWKKFTALVNENSSKRDF</sequence>
<feature type="compositionally biased region" description="Acidic residues" evidence="1">
    <location>
        <begin position="71"/>
        <end position="90"/>
    </location>
</feature>
<organism evidence="2 3">
    <name type="scientific">Lasallia pustulata</name>
    <dbReference type="NCBI Taxonomy" id="136370"/>
    <lineage>
        <taxon>Eukaryota</taxon>
        <taxon>Fungi</taxon>
        <taxon>Dikarya</taxon>
        <taxon>Ascomycota</taxon>
        <taxon>Pezizomycotina</taxon>
        <taxon>Lecanoromycetes</taxon>
        <taxon>OSLEUM clade</taxon>
        <taxon>Umbilicariomycetidae</taxon>
        <taxon>Umbilicariales</taxon>
        <taxon>Umbilicariaceae</taxon>
        <taxon>Lasallia</taxon>
    </lineage>
</organism>
<proteinExistence type="predicted"/>
<name>A0A5M8Q094_9LECA</name>
<accession>A0A5M8Q094</accession>
<gene>
    <name evidence="2" type="ORF">FRX48_01522</name>
</gene>
<evidence type="ECO:0000313" key="2">
    <source>
        <dbReference type="EMBL" id="KAA6414772.1"/>
    </source>
</evidence>
<dbReference type="Proteomes" id="UP000324767">
    <property type="component" value="Unassembled WGS sequence"/>
</dbReference>
<dbReference type="EMBL" id="VXIT01000002">
    <property type="protein sequence ID" value="KAA6414772.1"/>
    <property type="molecule type" value="Genomic_DNA"/>
</dbReference>
<comment type="caution">
    <text evidence="2">The sequence shown here is derived from an EMBL/GenBank/DDBJ whole genome shotgun (WGS) entry which is preliminary data.</text>
</comment>
<protein>
    <submittedName>
        <fullName evidence="2">Uncharacterized protein</fullName>
    </submittedName>
</protein>
<reference evidence="2 3" key="1">
    <citation type="submission" date="2019-09" db="EMBL/GenBank/DDBJ databases">
        <title>The hologenome of the rock-dwelling lichen Lasallia pustulata.</title>
        <authorList>
            <person name="Greshake Tzovaras B."/>
            <person name="Segers F."/>
            <person name="Bicker A."/>
            <person name="Dal Grande F."/>
            <person name="Otte J."/>
            <person name="Hankeln T."/>
            <person name="Schmitt I."/>
            <person name="Ebersberger I."/>
        </authorList>
    </citation>
    <scope>NUCLEOTIDE SEQUENCE [LARGE SCALE GENOMIC DNA]</scope>
    <source>
        <strain evidence="2">A1-1</strain>
    </source>
</reference>
<evidence type="ECO:0000256" key="1">
    <source>
        <dbReference type="SAM" id="MobiDB-lite"/>
    </source>
</evidence>
<feature type="region of interest" description="Disordered" evidence="1">
    <location>
        <begin position="64"/>
        <end position="97"/>
    </location>
</feature>
<dbReference type="AlphaFoldDB" id="A0A5M8Q094"/>
<evidence type="ECO:0000313" key="3">
    <source>
        <dbReference type="Proteomes" id="UP000324767"/>
    </source>
</evidence>